<dbReference type="STRING" id="679926.Mpet_2310"/>
<dbReference type="EMBL" id="CP002117">
    <property type="protein sequence ID" value="ADN37057.1"/>
    <property type="molecule type" value="Genomic_DNA"/>
</dbReference>
<evidence type="ECO:0000313" key="4">
    <source>
        <dbReference type="Proteomes" id="UP000006565"/>
    </source>
</evidence>
<reference evidence="3 4" key="1">
    <citation type="journal article" date="2010" name="Stand. Genomic Sci.">
        <title>Complete genome sequence of Methanoplanus petrolearius type strain (SEBR 4847).</title>
        <authorList>
            <person name="Brambilla E."/>
            <person name="Djao O.D."/>
            <person name="Daligault H."/>
            <person name="Lapidus A."/>
            <person name="Lucas S."/>
            <person name="Hammon N."/>
            <person name="Nolan M."/>
            <person name="Tice H."/>
            <person name="Cheng J.F."/>
            <person name="Han C."/>
            <person name="Tapia R."/>
            <person name="Goodwin L."/>
            <person name="Pitluck S."/>
            <person name="Liolios K."/>
            <person name="Ivanova N."/>
            <person name="Mavromatis K."/>
            <person name="Mikhailova N."/>
            <person name="Pati A."/>
            <person name="Chen A."/>
            <person name="Palaniappan K."/>
            <person name="Land M."/>
            <person name="Hauser L."/>
            <person name="Chang Y.J."/>
            <person name="Jeffries C.D."/>
            <person name="Rohde M."/>
            <person name="Spring S."/>
            <person name="Sikorski J."/>
            <person name="Goker M."/>
            <person name="Woyke T."/>
            <person name="Bristow J."/>
            <person name="Eisen J.A."/>
            <person name="Markowitz V."/>
            <person name="Hugenholtz P."/>
            <person name="Kyrpides N.C."/>
            <person name="Klenk H.P."/>
        </authorList>
    </citation>
    <scope>NUCLEOTIDE SEQUENCE [LARGE SCALE GENOMIC DNA]</scope>
    <source>
        <strain evidence="4">DSM 11571 / OCM 486 / SEBR 4847</strain>
    </source>
</reference>
<evidence type="ECO:0000313" key="3">
    <source>
        <dbReference type="EMBL" id="ADN37057.1"/>
    </source>
</evidence>
<accession>E1RD74</accession>
<feature type="region of interest" description="Disordered" evidence="1">
    <location>
        <begin position="15"/>
        <end position="38"/>
    </location>
</feature>
<gene>
    <name evidence="3" type="ordered locus">Mpet_2310</name>
</gene>
<dbReference type="RefSeq" id="WP_013330234.1">
    <property type="nucleotide sequence ID" value="NC_014507.1"/>
</dbReference>
<protein>
    <submittedName>
        <fullName evidence="3">Uncharacterized protein</fullName>
    </submittedName>
</protein>
<feature type="transmembrane region" description="Helical" evidence="2">
    <location>
        <begin position="98"/>
        <end position="122"/>
    </location>
</feature>
<dbReference type="Proteomes" id="UP000006565">
    <property type="component" value="Chromosome"/>
</dbReference>
<name>E1RD74_METP4</name>
<evidence type="ECO:0000256" key="1">
    <source>
        <dbReference type="SAM" id="MobiDB-lite"/>
    </source>
</evidence>
<feature type="region of interest" description="Disordered" evidence="1">
    <location>
        <begin position="130"/>
        <end position="184"/>
    </location>
</feature>
<proteinExistence type="predicted"/>
<keyword evidence="4" id="KW-1185">Reference proteome</keyword>
<keyword evidence="2" id="KW-0472">Membrane</keyword>
<feature type="compositionally biased region" description="Basic and acidic residues" evidence="1">
    <location>
        <begin position="174"/>
        <end position="184"/>
    </location>
</feature>
<dbReference type="HOGENOM" id="CLU_1465113_0_0_2"/>
<feature type="compositionally biased region" description="Basic and acidic residues" evidence="1">
    <location>
        <begin position="130"/>
        <end position="159"/>
    </location>
</feature>
<feature type="compositionally biased region" description="Basic and acidic residues" evidence="1">
    <location>
        <begin position="25"/>
        <end position="38"/>
    </location>
</feature>
<sequence length="184" mass="20731">MNDFDELLKKDITASVTVREDDEEPTRTGEDYKPESYTDNKGDHPFIALIDIGVNESATYCKKEGLPEPNLSLWENFSREFLNKALWHYAPDGDIPDSPILCLILGMGGLSACYIPVILAVIDKQKEEENKAKEKQETAPQIEEKPEPIRKIPEPETPKHNLTGLGAEITRNISEMEDRAKAFS</sequence>
<dbReference type="GeneID" id="9744796"/>
<dbReference type="OrthoDB" id="386080at2157"/>
<keyword evidence="2" id="KW-0812">Transmembrane</keyword>
<keyword evidence="2" id="KW-1133">Transmembrane helix</keyword>
<evidence type="ECO:0000256" key="2">
    <source>
        <dbReference type="SAM" id="Phobius"/>
    </source>
</evidence>
<dbReference type="AlphaFoldDB" id="E1RD74"/>
<organism evidence="3 4">
    <name type="scientific">Methanolacinia petrolearia (strain DSM 11571 / OCM 486 / SEBR 4847)</name>
    <name type="common">Methanoplanus petrolearius</name>
    <dbReference type="NCBI Taxonomy" id="679926"/>
    <lineage>
        <taxon>Archaea</taxon>
        <taxon>Methanobacteriati</taxon>
        <taxon>Methanobacteriota</taxon>
        <taxon>Stenosarchaea group</taxon>
        <taxon>Methanomicrobia</taxon>
        <taxon>Methanomicrobiales</taxon>
        <taxon>Methanomicrobiaceae</taxon>
        <taxon>Methanolacinia</taxon>
    </lineage>
</organism>
<dbReference type="KEGG" id="mpi:Mpet_2310"/>